<name>Q13W73_PARXL</name>
<evidence type="ECO:0000313" key="1">
    <source>
        <dbReference type="EMBL" id="ABE31666.1"/>
    </source>
</evidence>
<evidence type="ECO:0000313" key="2">
    <source>
        <dbReference type="Proteomes" id="UP000001817"/>
    </source>
</evidence>
<accession>Q13W73</accession>
<dbReference type="EMBL" id="CP000270">
    <property type="protein sequence ID" value="ABE31666.1"/>
    <property type="molecule type" value="Genomic_DNA"/>
</dbReference>
<dbReference type="KEGG" id="bxe:Bxe_A1287"/>
<protein>
    <submittedName>
        <fullName evidence="1">Uncharacterized protein</fullName>
    </submittedName>
</protein>
<dbReference type="Proteomes" id="UP000001817">
    <property type="component" value="Chromosome 1"/>
</dbReference>
<proteinExistence type="predicted"/>
<keyword evidence="2" id="KW-1185">Reference proteome</keyword>
<dbReference type="AlphaFoldDB" id="Q13W73"/>
<gene>
    <name evidence="1" type="ORF">Bxe_A1287</name>
</gene>
<sequence>MVVSMAIFAIIGQGDAGSEKLPGKIESAFPANFLKIRDNTWLVASKATVQEVSEQLGITKGESGAAVVLGVSTYFGRANPNIWSWIKEKWEATSG</sequence>
<reference evidence="1 2" key="1">
    <citation type="journal article" date="2006" name="Proc. Natl. Acad. Sci. U.S.A.">
        <title>Burkholderia xenovorans LB400 harbors a multi-replicon, 9.73-Mbp genome shaped for versatility.</title>
        <authorList>
            <person name="Chain P.S."/>
            <person name="Denef V.J."/>
            <person name="Konstantinidis K.T."/>
            <person name="Vergez L.M."/>
            <person name="Agullo L."/>
            <person name="Reyes V.L."/>
            <person name="Hauser L."/>
            <person name="Cordova M."/>
            <person name="Gomez L."/>
            <person name="Gonzalez M."/>
            <person name="Land M."/>
            <person name="Lao V."/>
            <person name="Larimer F."/>
            <person name="LiPuma J.J."/>
            <person name="Mahenthiralingam E."/>
            <person name="Malfatti S.A."/>
            <person name="Marx C.J."/>
            <person name="Parnell J.J."/>
            <person name="Ramette A."/>
            <person name="Richardson P."/>
            <person name="Seeger M."/>
            <person name="Smith D."/>
            <person name="Spilker T."/>
            <person name="Sul W.J."/>
            <person name="Tsoi T.V."/>
            <person name="Ulrich L.E."/>
            <person name="Zhulin I.B."/>
            <person name="Tiedje J.M."/>
        </authorList>
    </citation>
    <scope>NUCLEOTIDE SEQUENCE [LARGE SCALE GENOMIC DNA]</scope>
    <source>
        <strain evidence="1 2">LB400</strain>
    </source>
</reference>
<organism evidence="1 2">
    <name type="scientific">Paraburkholderia xenovorans (strain LB400)</name>
    <dbReference type="NCBI Taxonomy" id="266265"/>
    <lineage>
        <taxon>Bacteria</taxon>
        <taxon>Pseudomonadati</taxon>
        <taxon>Pseudomonadota</taxon>
        <taxon>Betaproteobacteria</taxon>
        <taxon>Burkholderiales</taxon>
        <taxon>Burkholderiaceae</taxon>
        <taxon>Paraburkholderia</taxon>
    </lineage>
</organism>